<comment type="similarity">
    <text evidence="9">Belongs to the SecE/SEC61-gamma family.</text>
</comment>
<keyword evidence="5 9" id="KW-0653">Protein transport</keyword>
<keyword evidence="6 9" id="KW-1133">Transmembrane helix</keyword>
<reference evidence="12" key="1">
    <citation type="submission" date="2016-10" db="EMBL/GenBank/DDBJ databases">
        <authorList>
            <person name="Varghese N."/>
            <person name="Submissions S."/>
        </authorList>
    </citation>
    <scope>NUCLEOTIDE SEQUENCE [LARGE SCALE GENOMIC DNA]</scope>
    <source>
        <strain evidence="12">ATCC 35263</strain>
    </source>
</reference>
<evidence type="ECO:0000256" key="6">
    <source>
        <dbReference type="ARBA" id="ARBA00022989"/>
    </source>
</evidence>
<evidence type="ECO:0000313" key="11">
    <source>
        <dbReference type="EMBL" id="SEH11786.1"/>
    </source>
</evidence>
<dbReference type="EMBL" id="FNWJ01000001">
    <property type="protein sequence ID" value="SEH11786.1"/>
    <property type="molecule type" value="Genomic_DNA"/>
</dbReference>
<evidence type="ECO:0000256" key="4">
    <source>
        <dbReference type="ARBA" id="ARBA00022692"/>
    </source>
</evidence>
<keyword evidence="2 9" id="KW-0813">Transport</keyword>
<dbReference type="Gene3D" id="1.20.5.1030">
    <property type="entry name" value="Preprotein translocase secy subunit"/>
    <property type="match status" value="1"/>
</dbReference>
<dbReference type="PANTHER" id="PTHR33910:SF1">
    <property type="entry name" value="PROTEIN TRANSLOCASE SUBUNIT SECE"/>
    <property type="match status" value="1"/>
</dbReference>
<dbReference type="GO" id="GO:0043952">
    <property type="term" value="P:protein transport by the Sec complex"/>
    <property type="evidence" value="ECO:0007669"/>
    <property type="project" value="UniProtKB-UniRule"/>
</dbReference>
<evidence type="ECO:0000256" key="10">
    <source>
        <dbReference type="SAM" id="MobiDB-lite"/>
    </source>
</evidence>
<dbReference type="InterPro" id="IPR001901">
    <property type="entry name" value="Translocase_SecE/Sec61-g"/>
</dbReference>
<evidence type="ECO:0000256" key="7">
    <source>
        <dbReference type="ARBA" id="ARBA00023010"/>
    </source>
</evidence>
<evidence type="ECO:0000313" key="12">
    <source>
        <dbReference type="Proteomes" id="UP000222056"/>
    </source>
</evidence>
<feature type="region of interest" description="Disordered" evidence="10">
    <location>
        <begin position="1"/>
        <end position="64"/>
    </location>
</feature>
<dbReference type="NCBIfam" id="TIGR00964">
    <property type="entry name" value="secE_bact"/>
    <property type="match status" value="1"/>
</dbReference>
<protein>
    <recommendedName>
        <fullName evidence="9">Protein translocase subunit SecE</fullName>
    </recommendedName>
</protein>
<evidence type="ECO:0000256" key="3">
    <source>
        <dbReference type="ARBA" id="ARBA00022475"/>
    </source>
</evidence>
<comment type="subunit">
    <text evidence="9">Component of the Sec protein translocase complex. Heterotrimer consisting of SecY, SecE and SecG subunits. The heterotrimers can form oligomers, although 1 heterotrimer is thought to be able to translocate proteins. Interacts with the ribosome. Interacts with SecDF, and other proteins may be involved. Interacts with SecA.</text>
</comment>
<gene>
    <name evidence="9" type="primary">secE</name>
    <name evidence="11" type="ORF">SAMN02745716_0882</name>
</gene>
<dbReference type="OrthoDB" id="9805743at2"/>
<dbReference type="AlphaFoldDB" id="A0A1H6FLQ6"/>
<keyword evidence="12" id="KW-1185">Reference proteome</keyword>
<evidence type="ECO:0000256" key="1">
    <source>
        <dbReference type="ARBA" id="ARBA00004370"/>
    </source>
</evidence>
<feature type="transmembrane region" description="Helical" evidence="9">
    <location>
        <begin position="91"/>
        <end position="111"/>
    </location>
</feature>
<name>A0A1H6FLQ6_THEAL</name>
<dbReference type="STRING" id="29539.SAMN02745716_0882"/>
<proteinExistence type="inferred from homology"/>
<dbReference type="GO" id="GO:0009306">
    <property type="term" value="P:protein secretion"/>
    <property type="evidence" value="ECO:0007669"/>
    <property type="project" value="UniProtKB-UniRule"/>
</dbReference>
<dbReference type="PANTHER" id="PTHR33910">
    <property type="entry name" value="PROTEIN TRANSLOCASE SUBUNIT SECE"/>
    <property type="match status" value="1"/>
</dbReference>
<dbReference type="GO" id="GO:0005886">
    <property type="term" value="C:plasma membrane"/>
    <property type="evidence" value="ECO:0007669"/>
    <property type="project" value="UniProtKB-SubCell"/>
</dbReference>
<sequence length="124" mass="13774">MAGRRERAEARRAARRARELGLQGEAPDALSEGVSELTASSPKAPRRRSEAEVETDHSTGREAPQGFRVLQFLREVRAELKRVEWPDRETVVRLTGVVIAFVIITGAYLGLLDAVLSRLVQLIL</sequence>
<keyword evidence="3 9" id="KW-1003">Cell membrane</keyword>
<feature type="compositionally biased region" description="Basic and acidic residues" evidence="10">
    <location>
        <begin position="1"/>
        <end position="19"/>
    </location>
</feature>
<feature type="compositionally biased region" description="Basic and acidic residues" evidence="10">
    <location>
        <begin position="47"/>
        <end position="60"/>
    </location>
</feature>
<evidence type="ECO:0000256" key="2">
    <source>
        <dbReference type="ARBA" id="ARBA00022448"/>
    </source>
</evidence>
<dbReference type="RefSeq" id="WP_093116540.1">
    <property type="nucleotide sequence ID" value="NZ_FNWJ01000001.1"/>
</dbReference>
<dbReference type="InterPro" id="IPR005807">
    <property type="entry name" value="SecE_bac"/>
</dbReference>
<dbReference type="Proteomes" id="UP000222056">
    <property type="component" value="Unassembled WGS sequence"/>
</dbReference>
<comment type="subcellular location">
    <subcellularLocation>
        <location evidence="9">Cell membrane</location>
        <topology evidence="9">Single-pass membrane protein</topology>
    </subcellularLocation>
    <subcellularLocation>
        <location evidence="1">Membrane</location>
    </subcellularLocation>
</comment>
<dbReference type="GO" id="GO:0065002">
    <property type="term" value="P:intracellular protein transmembrane transport"/>
    <property type="evidence" value="ECO:0007669"/>
    <property type="project" value="UniProtKB-UniRule"/>
</dbReference>
<accession>A0A1H6FLQ6</accession>
<dbReference type="InterPro" id="IPR038379">
    <property type="entry name" value="SecE_sf"/>
</dbReference>
<comment type="function">
    <text evidence="9">Essential subunit of the Sec protein translocation channel SecYEG. Clamps together the 2 halves of SecY. May contact the channel plug during translocation.</text>
</comment>
<dbReference type="GO" id="GO:0008320">
    <property type="term" value="F:protein transmembrane transporter activity"/>
    <property type="evidence" value="ECO:0007669"/>
    <property type="project" value="UniProtKB-UniRule"/>
</dbReference>
<organism evidence="11 12">
    <name type="scientific">Thermoleophilum album</name>
    <dbReference type="NCBI Taxonomy" id="29539"/>
    <lineage>
        <taxon>Bacteria</taxon>
        <taxon>Bacillati</taxon>
        <taxon>Actinomycetota</taxon>
        <taxon>Thermoleophilia</taxon>
        <taxon>Thermoleophilales</taxon>
        <taxon>Thermoleophilaceae</taxon>
        <taxon>Thermoleophilum</taxon>
    </lineage>
</organism>
<evidence type="ECO:0000256" key="8">
    <source>
        <dbReference type="ARBA" id="ARBA00023136"/>
    </source>
</evidence>
<keyword evidence="4 9" id="KW-0812">Transmembrane</keyword>
<keyword evidence="8 9" id="KW-0472">Membrane</keyword>
<evidence type="ECO:0000256" key="9">
    <source>
        <dbReference type="HAMAP-Rule" id="MF_00422"/>
    </source>
</evidence>
<dbReference type="GO" id="GO:0006605">
    <property type="term" value="P:protein targeting"/>
    <property type="evidence" value="ECO:0007669"/>
    <property type="project" value="UniProtKB-UniRule"/>
</dbReference>
<evidence type="ECO:0000256" key="5">
    <source>
        <dbReference type="ARBA" id="ARBA00022927"/>
    </source>
</evidence>
<keyword evidence="7 9" id="KW-0811">Translocation</keyword>
<dbReference type="Pfam" id="PF00584">
    <property type="entry name" value="SecE"/>
    <property type="match status" value="1"/>
</dbReference>
<dbReference type="HAMAP" id="MF_00422">
    <property type="entry name" value="SecE"/>
    <property type="match status" value="1"/>
</dbReference>